<feature type="transmembrane region" description="Helical" evidence="2">
    <location>
        <begin position="205"/>
        <end position="227"/>
    </location>
</feature>
<evidence type="ECO:0000313" key="4">
    <source>
        <dbReference type="Proteomes" id="UP000708148"/>
    </source>
</evidence>
<dbReference type="AlphaFoldDB" id="A0A8S1JC79"/>
<sequence length="237" mass="26379">MAAPKPGAHWRRRKRRFPAPRPPFPSARADIRRCCTLVVGTAIILTIVGPVNYRQSRTQVPAPNAPGARNLESQQPQVAVQNDPDGLRKTQVSHRNDADCYDRCRCRCEDICIIHTPWGLVAMTVALAIVKADLRVSCSTLGAAWITSSSIVSLCVALYGFRVSSWKGATLLSRSLIPTELAAWWRYILNGYPVVVEKLEDEENWAMLAAIHILSIAAGLYELRLLIHETTTDRQHS</sequence>
<feature type="region of interest" description="Disordered" evidence="1">
    <location>
        <begin position="58"/>
        <end position="83"/>
    </location>
</feature>
<evidence type="ECO:0000256" key="2">
    <source>
        <dbReference type="SAM" id="Phobius"/>
    </source>
</evidence>
<proteinExistence type="predicted"/>
<feature type="region of interest" description="Disordered" evidence="1">
    <location>
        <begin position="1"/>
        <end position="24"/>
    </location>
</feature>
<keyword evidence="4" id="KW-1185">Reference proteome</keyword>
<feature type="compositionally biased region" description="Polar residues" evidence="1">
    <location>
        <begin position="71"/>
        <end position="80"/>
    </location>
</feature>
<protein>
    <recommendedName>
        <fullName evidence="5">Transmembrane protein</fullName>
    </recommendedName>
</protein>
<organism evidence="3 4">
    <name type="scientific">Ostreobium quekettii</name>
    <dbReference type="NCBI Taxonomy" id="121088"/>
    <lineage>
        <taxon>Eukaryota</taxon>
        <taxon>Viridiplantae</taxon>
        <taxon>Chlorophyta</taxon>
        <taxon>core chlorophytes</taxon>
        <taxon>Ulvophyceae</taxon>
        <taxon>TCBD clade</taxon>
        <taxon>Bryopsidales</taxon>
        <taxon>Ostreobineae</taxon>
        <taxon>Ostreobiaceae</taxon>
        <taxon>Ostreobium</taxon>
    </lineage>
</organism>
<feature type="compositionally biased region" description="Basic residues" evidence="1">
    <location>
        <begin position="8"/>
        <end position="18"/>
    </location>
</feature>
<accession>A0A8S1JC79</accession>
<comment type="caution">
    <text evidence="3">The sequence shown here is derived from an EMBL/GenBank/DDBJ whole genome shotgun (WGS) entry which is preliminary data.</text>
</comment>
<dbReference type="Proteomes" id="UP000708148">
    <property type="component" value="Unassembled WGS sequence"/>
</dbReference>
<name>A0A8S1JC79_9CHLO</name>
<feature type="transmembrane region" description="Helical" evidence="2">
    <location>
        <begin position="142"/>
        <end position="161"/>
    </location>
</feature>
<evidence type="ECO:0008006" key="5">
    <source>
        <dbReference type="Google" id="ProtNLM"/>
    </source>
</evidence>
<gene>
    <name evidence="3" type="ORF">OSTQU699_LOCUS9095</name>
</gene>
<keyword evidence="2" id="KW-0472">Membrane</keyword>
<keyword evidence="2" id="KW-0812">Transmembrane</keyword>
<dbReference type="EMBL" id="CAJHUC010002386">
    <property type="protein sequence ID" value="CAD7703738.1"/>
    <property type="molecule type" value="Genomic_DNA"/>
</dbReference>
<evidence type="ECO:0000256" key="1">
    <source>
        <dbReference type="SAM" id="MobiDB-lite"/>
    </source>
</evidence>
<keyword evidence="2" id="KW-1133">Transmembrane helix</keyword>
<evidence type="ECO:0000313" key="3">
    <source>
        <dbReference type="EMBL" id="CAD7703738.1"/>
    </source>
</evidence>
<reference evidence="3" key="1">
    <citation type="submission" date="2020-12" db="EMBL/GenBank/DDBJ databases">
        <authorList>
            <person name="Iha C."/>
        </authorList>
    </citation>
    <scope>NUCLEOTIDE SEQUENCE</scope>
</reference>